<organism evidence="1 2">
    <name type="scientific">Beauveria brongniartii RCEF 3172</name>
    <dbReference type="NCBI Taxonomy" id="1081107"/>
    <lineage>
        <taxon>Eukaryota</taxon>
        <taxon>Fungi</taxon>
        <taxon>Dikarya</taxon>
        <taxon>Ascomycota</taxon>
        <taxon>Pezizomycotina</taxon>
        <taxon>Sordariomycetes</taxon>
        <taxon>Hypocreomycetidae</taxon>
        <taxon>Hypocreales</taxon>
        <taxon>Cordycipitaceae</taxon>
        <taxon>Beauveria</taxon>
        <taxon>Beauveria brongniartii</taxon>
    </lineage>
</organism>
<reference evidence="1 2" key="1">
    <citation type="journal article" date="2016" name="Genome Biol. Evol.">
        <title>Divergent and convergent evolution of fungal pathogenicity.</title>
        <authorList>
            <person name="Shang Y."/>
            <person name="Xiao G."/>
            <person name="Zheng P."/>
            <person name="Cen K."/>
            <person name="Zhan S."/>
            <person name="Wang C."/>
        </authorList>
    </citation>
    <scope>NUCLEOTIDE SEQUENCE [LARGE SCALE GENOMIC DNA]</scope>
    <source>
        <strain evidence="1 2">RCEF 3172</strain>
    </source>
</reference>
<proteinExistence type="predicted"/>
<gene>
    <name evidence="1" type="ORF">BBO_03749</name>
</gene>
<evidence type="ECO:0000313" key="1">
    <source>
        <dbReference type="EMBL" id="OAA45171.1"/>
    </source>
</evidence>
<evidence type="ECO:0000313" key="2">
    <source>
        <dbReference type="Proteomes" id="UP000076863"/>
    </source>
</evidence>
<dbReference type="OrthoDB" id="10471772at2759"/>
<protein>
    <submittedName>
        <fullName evidence="1">Uncharacterized protein</fullName>
    </submittedName>
</protein>
<comment type="caution">
    <text evidence="1">The sequence shown here is derived from an EMBL/GenBank/DDBJ whole genome shotgun (WGS) entry which is preliminary data.</text>
</comment>
<name>A0A167FET9_9HYPO</name>
<dbReference type="AlphaFoldDB" id="A0A167FET9"/>
<accession>A0A167FET9</accession>
<dbReference type="EMBL" id="AZHA01000009">
    <property type="protein sequence ID" value="OAA45171.1"/>
    <property type="molecule type" value="Genomic_DNA"/>
</dbReference>
<keyword evidence="2" id="KW-1185">Reference proteome</keyword>
<sequence length="109" mass="11072">MCLVKSASPVTRMLGNGRCGYHAGSFCMNDGAGWPVVVVVVVVGGDGGGGGGGGGGGASIAVLVVYRGGCRTTWAPRDLGQNWGLHKVTCDGDADMAKELPFSLRHTCF</sequence>
<dbReference type="Proteomes" id="UP000076863">
    <property type="component" value="Unassembled WGS sequence"/>
</dbReference>